<reference evidence="5" key="2">
    <citation type="submission" date="2020-09" db="EMBL/GenBank/DDBJ databases">
        <authorList>
            <person name="Sun Q."/>
            <person name="Kim S."/>
        </authorList>
    </citation>
    <scope>NUCLEOTIDE SEQUENCE</scope>
    <source>
        <strain evidence="5">KCTC 32513</strain>
    </source>
</reference>
<dbReference type="EMBL" id="BMZH01000016">
    <property type="protein sequence ID" value="GHB03323.1"/>
    <property type="molecule type" value="Genomic_DNA"/>
</dbReference>
<comment type="catalytic activity">
    <reaction evidence="4">
        <text>UTP + H2O = UMP + diphosphate + H(+)</text>
        <dbReference type="Rhea" id="RHEA:29395"/>
        <dbReference type="ChEBI" id="CHEBI:15377"/>
        <dbReference type="ChEBI" id="CHEBI:15378"/>
        <dbReference type="ChEBI" id="CHEBI:33019"/>
        <dbReference type="ChEBI" id="CHEBI:46398"/>
        <dbReference type="ChEBI" id="CHEBI:57865"/>
        <dbReference type="EC" id="3.6.1.9"/>
    </reaction>
</comment>
<dbReference type="AlphaFoldDB" id="A0A8J3CU14"/>
<reference evidence="5" key="1">
    <citation type="journal article" date="2014" name="Int. J. Syst. Evol. Microbiol.">
        <title>Complete genome sequence of Corynebacterium casei LMG S-19264T (=DSM 44701T), isolated from a smear-ripened cheese.</title>
        <authorList>
            <consortium name="US DOE Joint Genome Institute (JGI-PGF)"/>
            <person name="Walter F."/>
            <person name="Albersmeier A."/>
            <person name="Kalinowski J."/>
            <person name="Ruckert C."/>
        </authorList>
    </citation>
    <scope>NUCLEOTIDE SEQUENCE</scope>
    <source>
        <strain evidence="5">KCTC 32513</strain>
    </source>
</reference>
<evidence type="ECO:0000256" key="4">
    <source>
        <dbReference type="HAMAP-Rule" id="MF_00528"/>
    </source>
</evidence>
<name>A0A8J3CU14_9PROT</name>
<dbReference type="InterPro" id="IPR003697">
    <property type="entry name" value="Maf-like"/>
</dbReference>
<gene>
    <name evidence="5" type="ORF">GCM10009069_27520</name>
</gene>
<comment type="function">
    <text evidence="4">Nucleoside triphosphate pyrophosphatase that hydrolyzes dTTP and UTP. May have a dual role in cell division arrest and in preventing the incorporation of modified nucleotides into cellular nucleic acids.</text>
</comment>
<feature type="site" description="Important for substrate specificity" evidence="4">
    <location>
        <position position="161"/>
    </location>
</feature>
<dbReference type="RefSeq" id="WP_189499411.1">
    <property type="nucleotide sequence ID" value="NZ_BMZH01000016.1"/>
</dbReference>
<dbReference type="InterPro" id="IPR029001">
    <property type="entry name" value="ITPase-like_fam"/>
</dbReference>
<sequence>MPVPVMSGDGFILASASPRRLQLLAQIGLTPDAVHPADINEDPIPGELPRPHALRLAQEKAVLVSQMLPGQIILAADTVVGVGRRILPKTMDRAEAEACLRLMSGRAHRVFTGVCVIDADGVSRSKVSETRLKMARLSDQSLNDYLDSEEWHGKAGGYGIQGKAGAFIPFISGSYTGVVGLPIYETAVMLRTAGIKI</sequence>
<keyword evidence="3 4" id="KW-0546">Nucleotide metabolism</keyword>
<feature type="site" description="Important for substrate specificity" evidence="4">
    <location>
        <position position="19"/>
    </location>
</feature>
<accession>A0A8J3CU14</accession>
<dbReference type="GO" id="GO:0047429">
    <property type="term" value="F:nucleoside triphosphate diphosphatase activity"/>
    <property type="evidence" value="ECO:0007669"/>
    <property type="project" value="UniProtKB-EC"/>
</dbReference>
<evidence type="ECO:0000256" key="2">
    <source>
        <dbReference type="ARBA" id="ARBA00022801"/>
    </source>
</evidence>
<comment type="cofactor">
    <cofactor evidence="1 4">
        <name>a divalent metal cation</name>
        <dbReference type="ChEBI" id="CHEBI:60240"/>
    </cofactor>
</comment>
<protein>
    <recommendedName>
        <fullName evidence="4">dTTP/UTP pyrophosphatase</fullName>
        <shortName evidence="4">dTTPase/UTPase</shortName>
        <ecNumber evidence="4">3.6.1.9</ecNumber>
    </recommendedName>
    <alternativeName>
        <fullName evidence="4">Nucleoside triphosphate pyrophosphatase</fullName>
    </alternativeName>
    <alternativeName>
        <fullName evidence="4">Nucleotide pyrophosphatase</fullName>
        <shortName evidence="4">Nucleotide PPase</shortName>
    </alternativeName>
</protein>
<dbReference type="Pfam" id="PF02545">
    <property type="entry name" value="Maf"/>
    <property type="match status" value="1"/>
</dbReference>
<dbReference type="NCBIfam" id="TIGR00172">
    <property type="entry name" value="maf"/>
    <property type="match status" value="1"/>
</dbReference>
<dbReference type="PANTHER" id="PTHR43213">
    <property type="entry name" value="BIFUNCTIONAL DTTP/UTP PYROPHOSPHATASE/METHYLTRANSFERASE PROTEIN-RELATED"/>
    <property type="match status" value="1"/>
</dbReference>
<proteinExistence type="inferred from homology"/>
<dbReference type="GO" id="GO:0005737">
    <property type="term" value="C:cytoplasm"/>
    <property type="evidence" value="ECO:0007669"/>
    <property type="project" value="UniProtKB-SubCell"/>
</dbReference>
<dbReference type="HAMAP" id="MF_00528">
    <property type="entry name" value="Maf"/>
    <property type="match status" value="1"/>
</dbReference>
<dbReference type="SUPFAM" id="SSF52972">
    <property type="entry name" value="ITPase-like"/>
    <property type="match status" value="1"/>
</dbReference>
<dbReference type="Gene3D" id="3.90.950.10">
    <property type="match status" value="1"/>
</dbReference>
<dbReference type="PIRSF" id="PIRSF006305">
    <property type="entry name" value="Maf"/>
    <property type="match status" value="1"/>
</dbReference>
<dbReference type="Proteomes" id="UP000634004">
    <property type="component" value="Unassembled WGS sequence"/>
</dbReference>
<comment type="caution">
    <text evidence="5">The sequence shown here is derived from an EMBL/GenBank/DDBJ whole genome shotgun (WGS) entry which is preliminary data.</text>
</comment>
<feature type="active site" description="Proton acceptor" evidence="4">
    <location>
        <position position="77"/>
    </location>
</feature>
<dbReference type="GO" id="GO:0009117">
    <property type="term" value="P:nucleotide metabolic process"/>
    <property type="evidence" value="ECO:0007669"/>
    <property type="project" value="UniProtKB-KW"/>
</dbReference>
<comment type="caution">
    <text evidence="4">Lacks conserved residue(s) required for the propagation of feature annotation.</text>
</comment>
<feature type="site" description="Important for substrate specificity" evidence="4">
    <location>
        <position position="78"/>
    </location>
</feature>
<keyword evidence="6" id="KW-1185">Reference proteome</keyword>
<keyword evidence="2 4" id="KW-0378">Hydrolase</keyword>
<evidence type="ECO:0000256" key="3">
    <source>
        <dbReference type="ARBA" id="ARBA00023080"/>
    </source>
</evidence>
<organism evidence="5 6">
    <name type="scientific">Algimonas arctica</name>
    <dbReference type="NCBI Taxonomy" id="1479486"/>
    <lineage>
        <taxon>Bacteria</taxon>
        <taxon>Pseudomonadati</taxon>
        <taxon>Pseudomonadota</taxon>
        <taxon>Alphaproteobacteria</taxon>
        <taxon>Maricaulales</taxon>
        <taxon>Robiginitomaculaceae</taxon>
        <taxon>Algimonas</taxon>
    </lineage>
</organism>
<comment type="subcellular location">
    <subcellularLocation>
        <location evidence="4">Cytoplasm</location>
    </subcellularLocation>
</comment>
<evidence type="ECO:0000256" key="1">
    <source>
        <dbReference type="ARBA" id="ARBA00001968"/>
    </source>
</evidence>
<dbReference type="PANTHER" id="PTHR43213:SF5">
    <property type="entry name" value="BIFUNCTIONAL DTTP_UTP PYROPHOSPHATASE_METHYLTRANSFERASE PROTEIN-RELATED"/>
    <property type="match status" value="1"/>
</dbReference>
<comment type="similarity">
    <text evidence="4">Belongs to the Maf family. YhdE subfamily.</text>
</comment>
<comment type="catalytic activity">
    <reaction evidence="4">
        <text>dTTP + H2O = dTMP + diphosphate + H(+)</text>
        <dbReference type="Rhea" id="RHEA:28534"/>
        <dbReference type="ChEBI" id="CHEBI:15377"/>
        <dbReference type="ChEBI" id="CHEBI:15378"/>
        <dbReference type="ChEBI" id="CHEBI:33019"/>
        <dbReference type="ChEBI" id="CHEBI:37568"/>
        <dbReference type="ChEBI" id="CHEBI:63528"/>
        <dbReference type="EC" id="3.6.1.9"/>
    </reaction>
</comment>
<dbReference type="EC" id="3.6.1.9" evidence="4"/>
<dbReference type="CDD" id="cd00555">
    <property type="entry name" value="Maf"/>
    <property type="match status" value="1"/>
</dbReference>
<evidence type="ECO:0000313" key="6">
    <source>
        <dbReference type="Proteomes" id="UP000634004"/>
    </source>
</evidence>
<evidence type="ECO:0000313" key="5">
    <source>
        <dbReference type="EMBL" id="GHB03323.1"/>
    </source>
</evidence>
<keyword evidence="4" id="KW-0963">Cytoplasm</keyword>